<evidence type="ECO:0008006" key="3">
    <source>
        <dbReference type="Google" id="ProtNLM"/>
    </source>
</evidence>
<organism evidence="1 2">
    <name type="scientific">Adiantum capillus-veneris</name>
    <name type="common">Maidenhair fern</name>
    <dbReference type="NCBI Taxonomy" id="13818"/>
    <lineage>
        <taxon>Eukaryota</taxon>
        <taxon>Viridiplantae</taxon>
        <taxon>Streptophyta</taxon>
        <taxon>Embryophyta</taxon>
        <taxon>Tracheophyta</taxon>
        <taxon>Polypodiopsida</taxon>
        <taxon>Polypodiidae</taxon>
        <taxon>Polypodiales</taxon>
        <taxon>Pteridineae</taxon>
        <taxon>Pteridaceae</taxon>
        <taxon>Vittarioideae</taxon>
        <taxon>Adiantum</taxon>
    </lineage>
</organism>
<name>A0A9D4ZE51_ADICA</name>
<dbReference type="PRINTS" id="PR00190">
    <property type="entry name" value="ACTIN"/>
</dbReference>
<evidence type="ECO:0000313" key="2">
    <source>
        <dbReference type="Proteomes" id="UP000886520"/>
    </source>
</evidence>
<dbReference type="OrthoDB" id="1629477at2759"/>
<dbReference type="Proteomes" id="UP000886520">
    <property type="component" value="Chromosome 14"/>
</dbReference>
<protein>
    <recommendedName>
        <fullName evidence="3">Actin</fullName>
    </recommendedName>
</protein>
<accession>A0A9D4ZE51</accession>
<dbReference type="Gene3D" id="3.30.420.40">
    <property type="match status" value="1"/>
</dbReference>
<keyword evidence="2" id="KW-1185">Reference proteome</keyword>
<dbReference type="AlphaFoldDB" id="A0A9D4ZE51"/>
<dbReference type="InterPro" id="IPR004000">
    <property type="entry name" value="Actin"/>
</dbReference>
<dbReference type="SUPFAM" id="SSF53067">
    <property type="entry name" value="Actin-like ATPase domain"/>
    <property type="match status" value="2"/>
</dbReference>
<dbReference type="Gene3D" id="3.90.640.10">
    <property type="entry name" value="Actin, Chain A, domain 4"/>
    <property type="match status" value="1"/>
</dbReference>
<dbReference type="Pfam" id="PF00022">
    <property type="entry name" value="Actin"/>
    <property type="match status" value="1"/>
</dbReference>
<proteinExistence type="predicted"/>
<dbReference type="PANTHER" id="PTHR11937">
    <property type="entry name" value="ACTIN"/>
    <property type="match status" value="1"/>
</dbReference>
<dbReference type="InterPro" id="IPR043129">
    <property type="entry name" value="ATPase_NBD"/>
</dbReference>
<sequence>MLATRGWVTTPVTLTDDETKAPVTRHDGEVQDGFARDDAPRAVFPRIVGRPRHAGIMVGMGQKDAYVGDEAQLPREVVFSLYVRRRTTGFVLDSGDGVTHTVPIYEGYALPHAILRLDLAGRDLTDALRRF</sequence>
<dbReference type="FunFam" id="3.30.420.40:FF:000050">
    <property type="entry name" value="Actin, alpha skeletal muscle"/>
    <property type="match status" value="1"/>
</dbReference>
<reference evidence="1" key="1">
    <citation type="submission" date="2021-01" db="EMBL/GenBank/DDBJ databases">
        <title>Adiantum capillus-veneris genome.</title>
        <authorList>
            <person name="Fang Y."/>
            <person name="Liao Q."/>
        </authorList>
    </citation>
    <scope>NUCLEOTIDE SEQUENCE</scope>
    <source>
        <strain evidence="1">H3</strain>
        <tissue evidence="1">Leaf</tissue>
    </source>
</reference>
<dbReference type="EMBL" id="JABFUD020000014">
    <property type="protein sequence ID" value="KAI5070075.1"/>
    <property type="molecule type" value="Genomic_DNA"/>
</dbReference>
<evidence type="ECO:0000313" key="1">
    <source>
        <dbReference type="EMBL" id="KAI5070075.1"/>
    </source>
</evidence>
<dbReference type="Gene3D" id="2.30.36.70">
    <property type="entry name" value="Actin, Chain A, domain 2"/>
    <property type="match status" value="1"/>
</dbReference>
<gene>
    <name evidence="1" type="ORF">GOP47_0014418</name>
</gene>
<comment type="caution">
    <text evidence="1">The sequence shown here is derived from an EMBL/GenBank/DDBJ whole genome shotgun (WGS) entry which is preliminary data.</text>
</comment>